<evidence type="ECO:0000256" key="4">
    <source>
        <dbReference type="ARBA" id="ARBA00022989"/>
    </source>
</evidence>
<evidence type="ECO:0000313" key="10">
    <source>
        <dbReference type="Proteomes" id="UP000000379"/>
    </source>
</evidence>
<keyword evidence="10" id="KW-1185">Reference proteome</keyword>
<dbReference type="AlphaFoldDB" id="D7CTD4"/>
<protein>
    <submittedName>
        <fullName evidence="9">Major facilitator superfamily MFS_1</fullName>
    </submittedName>
</protein>
<comment type="similarity">
    <text evidence="2">Belongs to the major facilitator superfamily. MFSD6 family.</text>
</comment>
<dbReference type="KEGG" id="tra:Trad_0655"/>
<reference evidence="9 10" key="2">
    <citation type="journal article" date="2011" name="Stand. Genomic Sci.">
        <title>Complete genome sequence of Truepera radiovictrix type strain (RQ-24).</title>
        <authorList>
            <person name="Ivanova N."/>
            <person name="Rohde C."/>
            <person name="Munk C."/>
            <person name="Nolan M."/>
            <person name="Lucas S."/>
            <person name="Del Rio T.G."/>
            <person name="Tice H."/>
            <person name="Deshpande S."/>
            <person name="Cheng J.F."/>
            <person name="Tapia R."/>
            <person name="Han C."/>
            <person name="Goodwin L."/>
            <person name="Pitluck S."/>
            <person name="Liolios K."/>
            <person name="Mavromatis K."/>
            <person name="Mikhailova N."/>
            <person name="Pati A."/>
            <person name="Chen A."/>
            <person name="Palaniappan K."/>
            <person name="Land M."/>
            <person name="Hauser L."/>
            <person name="Chang Y.J."/>
            <person name="Jeffries C.D."/>
            <person name="Brambilla E."/>
            <person name="Rohde M."/>
            <person name="Goker M."/>
            <person name="Tindall B.J."/>
            <person name="Woyke T."/>
            <person name="Bristow J."/>
            <person name="Eisen J.A."/>
            <person name="Markowitz V."/>
            <person name="Hugenholtz P."/>
            <person name="Kyrpides N.C."/>
            <person name="Klenk H.P."/>
            <person name="Lapidus A."/>
        </authorList>
    </citation>
    <scope>NUCLEOTIDE SEQUENCE [LARGE SCALE GENOMIC DNA]</scope>
    <source>
        <strain evidence="10">DSM 17093 / CIP 108686 / LMG 22925 / RQ-24</strain>
    </source>
</reference>
<evidence type="ECO:0000259" key="8">
    <source>
        <dbReference type="PROSITE" id="PS50850"/>
    </source>
</evidence>
<evidence type="ECO:0000256" key="6">
    <source>
        <dbReference type="SAM" id="MobiDB-lite"/>
    </source>
</evidence>
<feature type="transmembrane region" description="Helical" evidence="7">
    <location>
        <begin position="42"/>
        <end position="63"/>
    </location>
</feature>
<evidence type="ECO:0000256" key="1">
    <source>
        <dbReference type="ARBA" id="ARBA00004141"/>
    </source>
</evidence>
<dbReference type="InterPro" id="IPR051717">
    <property type="entry name" value="MFS_MFSD6"/>
</dbReference>
<dbReference type="GO" id="GO:0016020">
    <property type="term" value="C:membrane"/>
    <property type="evidence" value="ECO:0007669"/>
    <property type="project" value="UniProtKB-SubCell"/>
</dbReference>
<dbReference type="InterPro" id="IPR020846">
    <property type="entry name" value="MFS_dom"/>
</dbReference>
<feature type="transmembrane region" description="Helical" evidence="7">
    <location>
        <begin position="262"/>
        <end position="280"/>
    </location>
</feature>
<dbReference type="PANTHER" id="PTHR16172:SF41">
    <property type="entry name" value="MAJOR FACILITATOR SUPERFAMILY DOMAIN-CONTAINING PROTEIN 6-LIKE"/>
    <property type="match status" value="1"/>
</dbReference>
<feature type="compositionally biased region" description="Basic and acidic residues" evidence="6">
    <location>
        <begin position="383"/>
        <end position="400"/>
    </location>
</feature>
<dbReference type="SUPFAM" id="SSF103473">
    <property type="entry name" value="MFS general substrate transporter"/>
    <property type="match status" value="1"/>
</dbReference>
<dbReference type="Pfam" id="PF12832">
    <property type="entry name" value="MFS_1_like"/>
    <property type="match status" value="1"/>
</dbReference>
<feature type="transmembrane region" description="Helical" evidence="7">
    <location>
        <begin position="324"/>
        <end position="345"/>
    </location>
</feature>
<keyword evidence="4 7" id="KW-1133">Transmembrane helix</keyword>
<dbReference type="HOGENOM" id="CLU_013133_6_0_0"/>
<sequence>MRRGAAAKGFYFCYYAAMAALLPSLVLLYGELGFSGERIGTLTALLPLMLMTGTFGMGVLADLVGRRRALLVGLHLGATLGVLGLTQSAAYGPLALFVALFALCFGPLAPLVDSTVLAALGEHKERYGRYRVWGVVGWGLAAPSVGALTERYGLPVAFWVTAGLLLACLVMGALLPLERSEGGLRRALAARELLSARWGVFLALVFAGGLALAVCSNYVYLYLAALGASRTVVGLSLSVATLSELPFTLLGGLLLRRSAAPALLVGALALLGVRLLLYPVGGAVPWVLTVQLLHGATFSVIWIAGVAYADALAPPRLKVTAQGLFSAVMMGLGGAAGGLVGGVLYGSVGPAATFTLVGAGALALSGVLFWVVQRQGVASGTVPRERERRQGEPAEQDERP</sequence>
<dbReference type="eggNOG" id="COG2271">
    <property type="taxonomic scope" value="Bacteria"/>
</dbReference>
<name>D7CTD4_TRURR</name>
<feature type="transmembrane region" description="Helical" evidence="7">
    <location>
        <begin position="132"/>
        <end position="150"/>
    </location>
</feature>
<evidence type="ECO:0000256" key="5">
    <source>
        <dbReference type="ARBA" id="ARBA00023136"/>
    </source>
</evidence>
<dbReference type="InterPro" id="IPR036259">
    <property type="entry name" value="MFS_trans_sf"/>
</dbReference>
<dbReference type="EMBL" id="CP002049">
    <property type="protein sequence ID" value="ADI13791.1"/>
    <property type="molecule type" value="Genomic_DNA"/>
</dbReference>
<evidence type="ECO:0000256" key="3">
    <source>
        <dbReference type="ARBA" id="ARBA00022692"/>
    </source>
</evidence>
<keyword evidence="5 7" id="KW-0472">Membrane</keyword>
<dbReference type="GO" id="GO:0022857">
    <property type="term" value="F:transmembrane transporter activity"/>
    <property type="evidence" value="ECO:0007669"/>
    <property type="project" value="InterPro"/>
</dbReference>
<organism evidence="9 10">
    <name type="scientific">Truepera radiovictrix (strain DSM 17093 / CIP 108686 / LMG 22925 / RQ-24)</name>
    <dbReference type="NCBI Taxonomy" id="649638"/>
    <lineage>
        <taxon>Bacteria</taxon>
        <taxon>Thermotogati</taxon>
        <taxon>Deinococcota</taxon>
        <taxon>Deinococci</taxon>
        <taxon>Trueperales</taxon>
        <taxon>Trueperaceae</taxon>
        <taxon>Truepera</taxon>
    </lineage>
</organism>
<dbReference type="PROSITE" id="PS00216">
    <property type="entry name" value="SUGAR_TRANSPORT_1"/>
    <property type="match status" value="1"/>
</dbReference>
<feature type="transmembrane region" description="Helical" evidence="7">
    <location>
        <begin position="156"/>
        <end position="177"/>
    </location>
</feature>
<feature type="region of interest" description="Disordered" evidence="6">
    <location>
        <begin position="381"/>
        <end position="400"/>
    </location>
</feature>
<proteinExistence type="inferred from homology"/>
<dbReference type="InterPro" id="IPR005829">
    <property type="entry name" value="Sugar_transporter_CS"/>
</dbReference>
<evidence type="ECO:0000256" key="7">
    <source>
        <dbReference type="SAM" id="Phobius"/>
    </source>
</evidence>
<evidence type="ECO:0000256" key="2">
    <source>
        <dbReference type="ARBA" id="ARBA00005241"/>
    </source>
</evidence>
<dbReference type="InterPro" id="IPR024989">
    <property type="entry name" value="MFS_assoc_dom"/>
</dbReference>
<reference evidence="10" key="1">
    <citation type="submission" date="2010-05" db="EMBL/GenBank/DDBJ databases">
        <title>The complete genome of Truepera radiovictris DSM 17093.</title>
        <authorList>
            <consortium name="US DOE Joint Genome Institute (JGI-PGF)"/>
            <person name="Lucas S."/>
            <person name="Copeland A."/>
            <person name="Lapidus A."/>
            <person name="Glavina del Rio T."/>
            <person name="Dalin E."/>
            <person name="Tice H."/>
            <person name="Bruce D."/>
            <person name="Goodwin L."/>
            <person name="Pitluck S."/>
            <person name="Kyrpides N."/>
            <person name="Mavromatis K."/>
            <person name="Ovchinnikova G."/>
            <person name="Munk A.C."/>
            <person name="Detter J.C."/>
            <person name="Han C."/>
            <person name="Tapia R."/>
            <person name="Land M."/>
            <person name="Hauser L."/>
            <person name="Markowitz V."/>
            <person name="Cheng J.-F."/>
            <person name="Hugenholtz P."/>
            <person name="Woyke T."/>
            <person name="Wu D."/>
            <person name="Tindall B."/>
            <person name="Pomrenke H.G."/>
            <person name="Brambilla E."/>
            <person name="Klenk H.-P."/>
            <person name="Eisen J.A."/>
        </authorList>
    </citation>
    <scope>NUCLEOTIDE SEQUENCE [LARGE SCALE GENOMIC DNA]</scope>
    <source>
        <strain evidence="10">DSM 17093 / CIP 108686 / LMG 22925 / RQ-24</strain>
    </source>
</reference>
<dbReference type="OrthoDB" id="163329at2"/>
<feature type="transmembrane region" description="Helical" evidence="7">
    <location>
        <begin position="198"/>
        <end position="220"/>
    </location>
</feature>
<feature type="transmembrane region" description="Helical" evidence="7">
    <location>
        <begin position="96"/>
        <end position="120"/>
    </location>
</feature>
<keyword evidence="3 7" id="KW-0812">Transmembrane</keyword>
<feature type="transmembrane region" description="Helical" evidence="7">
    <location>
        <begin position="70"/>
        <end position="90"/>
    </location>
</feature>
<evidence type="ECO:0000313" key="9">
    <source>
        <dbReference type="EMBL" id="ADI13791.1"/>
    </source>
</evidence>
<comment type="subcellular location">
    <subcellularLocation>
        <location evidence="1">Membrane</location>
        <topology evidence="1">Multi-pass membrane protein</topology>
    </subcellularLocation>
</comment>
<feature type="transmembrane region" description="Helical" evidence="7">
    <location>
        <begin position="351"/>
        <end position="372"/>
    </location>
</feature>
<feature type="transmembrane region" description="Helical" evidence="7">
    <location>
        <begin position="232"/>
        <end position="255"/>
    </location>
</feature>
<dbReference type="Gene3D" id="1.20.1250.20">
    <property type="entry name" value="MFS general substrate transporter like domains"/>
    <property type="match status" value="2"/>
</dbReference>
<dbReference type="PANTHER" id="PTHR16172">
    <property type="entry name" value="MAJOR FACILITATOR SUPERFAMILY DOMAIN-CONTAINING PROTEIN 6-LIKE"/>
    <property type="match status" value="1"/>
</dbReference>
<dbReference type="RefSeq" id="WP_013177163.1">
    <property type="nucleotide sequence ID" value="NC_014221.1"/>
</dbReference>
<dbReference type="PROSITE" id="PS50850">
    <property type="entry name" value="MFS"/>
    <property type="match status" value="1"/>
</dbReference>
<feature type="transmembrane region" description="Helical" evidence="7">
    <location>
        <begin position="12"/>
        <end position="30"/>
    </location>
</feature>
<dbReference type="Proteomes" id="UP000000379">
    <property type="component" value="Chromosome"/>
</dbReference>
<accession>D7CTD4</accession>
<gene>
    <name evidence="9" type="ordered locus">Trad_0655</name>
</gene>
<feature type="transmembrane region" description="Helical" evidence="7">
    <location>
        <begin position="292"/>
        <end position="312"/>
    </location>
</feature>
<feature type="domain" description="Major facilitator superfamily (MFS) profile" evidence="8">
    <location>
        <begin position="1"/>
        <end position="376"/>
    </location>
</feature>